<reference evidence="1 2" key="1">
    <citation type="submission" date="2018-06" db="EMBL/GenBank/DDBJ databases">
        <title>Genomic Encyclopedia of Type Strains, Phase IV (KMG-IV): sequencing the most valuable type-strain genomes for metagenomic binning, comparative biology and taxonomic classification.</title>
        <authorList>
            <person name="Goeker M."/>
        </authorList>
    </citation>
    <scope>NUCLEOTIDE SEQUENCE [LARGE SCALE GENOMIC DNA]</scope>
    <source>
        <strain evidence="1 2">DSM 30166</strain>
    </source>
</reference>
<keyword evidence="2" id="KW-1185">Reference proteome</keyword>
<evidence type="ECO:0000313" key="1">
    <source>
        <dbReference type="EMBL" id="RBP65138.1"/>
    </source>
</evidence>
<gene>
    <name evidence="1" type="ORF">DES54_10514</name>
</gene>
<dbReference type="AlphaFoldDB" id="A0A366I7F5"/>
<accession>A0A366I7F5</accession>
<organism evidence="1 2">
    <name type="scientific">Brenneria salicis ATCC 15712 = DSM 30166</name>
    <dbReference type="NCBI Taxonomy" id="714314"/>
    <lineage>
        <taxon>Bacteria</taxon>
        <taxon>Pseudomonadati</taxon>
        <taxon>Pseudomonadota</taxon>
        <taxon>Gammaproteobacteria</taxon>
        <taxon>Enterobacterales</taxon>
        <taxon>Pectobacteriaceae</taxon>
        <taxon>Brenneria</taxon>
    </lineage>
</organism>
<comment type="caution">
    <text evidence="1">The sequence shown here is derived from an EMBL/GenBank/DDBJ whole genome shotgun (WGS) entry which is preliminary data.</text>
</comment>
<evidence type="ECO:0000313" key="2">
    <source>
        <dbReference type="Proteomes" id="UP000253046"/>
    </source>
</evidence>
<name>A0A366I7F5_9GAMM</name>
<sequence>MQQRMAPPGKLSKIIRAKDANSSGKRDFLPIAIGCAMNIIDIKNEDRKEVRNEE</sequence>
<dbReference type="Proteomes" id="UP000253046">
    <property type="component" value="Unassembled WGS sequence"/>
</dbReference>
<protein>
    <submittedName>
        <fullName evidence="1">Uncharacterized protein</fullName>
    </submittedName>
</protein>
<proteinExistence type="predicted"/>
<dbReference type="EMBL" id="QNRY01000005">
    <property type="protein sequence ID" value="RBP65138.1"/>
    <property type="molecule type" value="Genomic_DNA"/>
</dbReference>